<dbReference type="InterPro" id="IPR050980">
    <property type="entry name" value="2C_sensor_his_kinase"/>
</dbReference>
<evidence type="ECO:0000256" key="4">
    <source>
        <dbReference type="ARBA" id="ARBA00022475"/>
    </source>
</evidence>
<evidence type="ECO:0000256" key="9">
    <source>
        <dbReference type="ARBA" id="ARBA00022777"/>
    </source>
</evidence>
<dbReference type="Pfam" id="PF00672">
    <property type="entry name" value="HAMP"/>
    <property type="match status" value="1"/>
</dbReference>
<evidence type="ECO:0000256" key="11">
    <source>
        <dbReference type="ARBA" id="ARBA00022989"/>
    </source>
</evidence>
<proteinExistence type="predicted"/>
<keyword evidence="17" id="KW-1185">Reference proteome</keyword>
<evidence type="ECO:0000313" key="17">
    <source>
        <dbReference type="Proteomes" id="UP000309454"/>
    </source>
</evidence>
<evidence type="ECO:0000256" key="7">
    <source>
        <dbReference type="ARBA" id="ARBA00022692"/>
    </source>
</evidence>
<dbReference type="SUPFAM" id="SSF55874">
    <property type="entry name" value="ATPase domain of HSP90 chaperone/DNA topoisomerase II/histidine kinase"/>
    <property type="match status" value="1"/>
</dbReference>
<keyword evidence="12" id="KW-0472">Membrane</keyword>
<dbReference type="InterPro" id="IPR003594">
    <property type="entry name" value="HATPase_dom"/>
</dbReference>
<dbReference type="SMART" id="SM00388">
    <property type="entry name" value="HisKA"/>
    <property type="match status" value="1"/>
</dbReference>
<dbReference type="Gene3D" id="1.10.287.130">
    <property type="match status" value="1"/>
</dbReference>
<dbReference type="GO" id="GO:0005886">
    <property type="term" value="C:plasma membrane"/>
    <property type="evidence" value="ECO:0007669"/>
    <property type="project" value="UniProtKB-SubCell"/>
</dbReference>
<sequence length="432" mass="47278">MEGVKKKSLKGEFVRTVTVTMLAVALASGLAIFGCIQLQKFILPDSNEAWLTQRVTAADGTVSEATIRVEIGGQAQSLGRLVQDGAESDPGQTASYAVDRIDSSFSMLTDKAKAVYRISQVAMVGLPLLFAILGIALGGQWFYRKRLEPPIRALADATSHVRRQDLDFRVHCDSADELGQLCVAFESMRQALVDNNRLLWDMLEERRALQASVAHDLRNPIAIMGGYVEHLQESRKAGLLTDEELDRALVNLESAADRMGRYTEAMREVGAIEEVEVRLEETSLPEFLEGLGDSLAVLCRGSSARLTYHVSMPECTAVFDGELLYRILENLVGNALRYAHREIVLEFHLEDELLAATVTDDGPGFSEAALRKRDALFFTEDASGGHLGLGLAMSRIFCRKMGGSLELSNGDTGARVKVLIAVNFPQRGVANS</sequence>
<dbReference type="PROSITE" id="PS51257">
    <property type="entry name" value="PROKAR_LIPOPROTEIN"/>
    <property type="match status" value="1"/>
</dbReference>
<comment type="subcellular location">
    <subcellularLocation>
        <location evidence="2">Cell membrane</location>
        <topology evidence="2">Multi-pass membrane protein</topology>
    </subcellularLocation>
</comment>
<reference evidence="16 17" key="1">
    <citation type="submission" date="2019-04" db="EMBL/GenBank/DDBJ databases">
        <title>Microbes associate with the intestines of laboratory mice.</title>
        <authorList>
            <person name="Navarre W."/>
            <person name="Wong E."/>
            <person name="Huang K.C."/>
            <person name="Tropini C."/>
            <person name="Ng K."/>
            <person name="Yu B."/>
        </authorList>
    </citation>
    <scope>NUCLEOTIDE SEQUENCE [LARGE SCALE GENOMIC DNA]</scope>
    <source>
        <strain evidence="16 17">NM48_B13</strain>
    </source>
</reference>
<name>A0A3N0A9M3_9ACTN</name>
<evidence type="ECO:0000256" key="3">
    <source>
        <dbReference type="ARBA" id="ARBA00012438"/>
    </source>
</evidence>
<feature type="domain" description="Histidine kinase" evidence="13">
    <location>
        <begin position="212"/>
        <end position="424"/>
    </location>
</feature>
<dbReference type="Gene3D" id="3.30.565.10">
    <property type="entry name" value="Histidine kinase-like ATPase, C-terminal domain"/>
    <property type="match status" value="1"/>
</dbReference>
<gene>
    <name evidence="16" type="ORF">E5982_06830</name>
    <name evidence="15" type="ORF">FHR31_001435</name>
</gene>
<dbReference type="InterPro" id="IPR036097">
    <property type="entry name" value="HisK_dim/P_sf"/>
</dbReference>
<evidence type="ECO:0000313" key="15">
    <source>
        <dbReference type="EMBL" id="MBB3171615.1"/>
    </source>
</evidence>
<dbReference type="CDD" id="cd06225">
    <property type="entry name" value="HAMP"/>
    <property type="match status" value="1"/>
</dbReference>
<evidence type="ECO:0000256" key="8">
    <source>
        <dbReference type="ARBA" id="ARBA00022741"/>
    </source>
</evidence>
<keyword evidence="5" id="KW-0597">Phosphoprotein</keyword>
<keyword evidence="8" id="KW-0547">Nucleotide-binding</keyword>
<evidence type="ECO:0000256" key="2">
    <source>
        <dbReference type="ARBA" id="ARBA00004651"/>
    </source>
</evidence>
<dbReference type="SMART" id="SM00387">
    <property type="entry name" value="HATPase_c"/>
    <property type="match status" value="1"/>
</dbReference>
<evidence type="ECO:0000256" key="5">
    <source>
        <dbReference type="ARBA" id="ARBA00022553"/>
    </source>
</evidence>
<accession>A0A3N0A9M3</accession>
<keyword evidence="7 12" id="KW-0812">Transmembrane</keyword>
<dbReference type="InterPro" id="IPR005467">
    <property type="entry name" value="His_kinase_dom"/>
</dbReference>
<dbReference type="Proteomes" id="UP000309454">
    <property type="component" value="Unassembled WGS sequence"/>
</dbReference>
<organism evidence="16 17">
    <name type="scientific">Parvibacter caecicola</name>
    <dbReference type="NCBI Taxonomy" id="747645"/>
    <lineage>
        <taxon>Bacteria</taxon>
        <taxon>Bacillati</taxon>
        <taxon>Actinomycetota</taxon>
        <taxon>Coriobacteriia</taxon>
        <taxon>Coriobacteriales</taxon>
        <taxon>Coriobacteriaceae</taxon>
        <taxon>Parvibacter</taxon>
    </lineage>
</organism>
<dbReference type="Gene3D" id="6.10.340.10">
    <property type="match status" value="1"/>
</dbReference>
<dbReference type="PANTHER" id="PTHR44936">
    <property type="entry name" value="SENSOR PROTEIN CREC"/>
    <property type="match status" value="1"/>
</dbReference>
<keyword evidence="10" id="KW-0067">ATP-binding</keyword>
<keyword evidence="9 16" id="KW-0418">Kinase</keyword>
<dbReference type="Pfam" id="PF02518">
    <property type="entry name" value="HATPase_c"/>
    <property type="match status" value="1"/>
</dbReference>
<evidence type="ECO:0000313" key="16">
    <source>
        <dbReference type="EMBL" id="TJW10265.1"/>
    </source>
</evidence>
<dbReference type="CDD" id="cd00082">
    <property type="entry name" value="HisKA"/>
    <property type="match status" value="1"/>
</dbReference>
<keyword evidence="6" id="KW-0808">Transferase</keyword>
<dbReference type="GeneID" id="93356996"/>
<dbReference type="EMBL" id="SSTM01000004">
    <property type="protein sequence ID" value="TJW10265.1"/>
    <property type="molecule type" value="Genomic_DNA"/>
</dbReference>
<evidence type="ECO:0000313" key="18">
    <source>
        <dbReference type="Proteomes" id="UP000530850"/>
    </source>
</evidence>
<dbReference type="SMART" id="SM00304">
    <property type="entry name" value="HAMP"/>
    <property type="match status" value="1"/>
</dbReference>
<evidence type="ECO:0000256" key="10">
    <source>
        <dbReference type="ARBA" id="ARBA00022840"/>
    </source>
</evidence>
<dbReference type="EC" id="2.7.13.3" evidence="3"/>
<dbReference type="SUPFAM" id="SSF47384">
    <property type="entry name" value="Homodimeric domain of signal transducing histidine kinase"/>
    <property type="match status" value="1"/>
</dbReference>
<dbReference type="PROSITE" id="PS50109">
    <property type="entry name" value="HIS_KIN"/>
    <property type="match status" value="1"/>
</dbReference>
<keyword evidence="11 12" id="KW-1133">Transmembrane helix</keyword>
<dbReference type="GO" id="GO:0000155">
    <property type="term" value="F:phosphorelay sensor kinase activity"/>
    <property type="evidence" value="ECO:0007669"/>
    <property type="project" value="InterPro"/>
</dbReference>
<dbReference type="RefSeq" id="WP_123185697.1">
    <property type="nucleotide sequence ID" value="NZ_CANPEU010000013.1"/>
</dbReference>
<dbReference type="AlphaFoldDB" id="A0A3N0A9M3"/>
<evidence type="ECO:0000256" key="12">
    <source>
        <dbReference type="SAM" id="Phobius"/>
    </source>
</evidence>
<feature type="transmembrane region" description="Helical" evidence="12">
    <location>
        <begin position="121"/>
        <end position="143"/>
    </location>
</feature>
<comment type="catalytic activity">
    <reaction evidence="1">
        <text>ATP + protein L-histidine = ADP + protein N-phospho-L-histidine.</text>
        <dbReference type="EC" id="2.7.13.3"/>
    </reaction>
</comment>
<reference evidence="15 18" key="2">
    <citation type="submission" date="2020-08" db="EMBL/GenBank/DDBJ databases">
        <title>Sequencing the genomes of 1000 actinobacteria strains.</title>
        <authorList>
            <person name="Klenk H.-P."/>
        </authorList>
    </citation>
    <scope>NUCLEOTIDE SEQUENCE [LARGE SCALE GENOMIC DNA]</scope>
    <source>
        <strain evidence="15 18">DSM 22242</strain>
    </source>
</reference>
<protein>
    <recommendedName>
        <fullName evidence="3">histidine kinase</fullName>
        <ecNumber evidence="3">2.7.13.3</ecNumber>
    </recommendedName>
</protein>
<feature type="domain" description="HAMP" evidence="14">
    <location>
        <begin position="145"/>
        <end position="197"/>
    </location>
</feature>
<dbReference type="PANTHER" id="PTHR44936:SF10">
    <property type="entry name" value="SENSOR PROTEIN RSTB"/>
    <property type="match status" value="1"/>
</dbReference>
<feature type="transmembrane region" description="Helical" evidence="12">
    <location>
        <begin position="13"/>
        <end position="36"/>
    </location>
</feature>
<dbReference type="SUPFAM" id="SSF158472">
    <property type="entry name" value="HAMP domain-like"/>
    <property type="match status" value="1"/>
</dbReference>
<comment type="caution">
    <text evidence="16">The sequence shown here is derived from an EMBL/GenBank/DDBJ whole genome shotgun (WGS) entry which is preliminary data.</text>
</comment>
<evidence type="ECO:0000259" key="14">
    <source>
        <dbReference type="PROSITE" id="PS50885"/>
    </source>
</evidence>
<dbReference type="Pfam" id="PF00512">
    <property type="entry name" value="HisKA"/>
    <property type="match status" value="1"/>
</dbReference>
<dbReference type="Proteomes" id="UP000530850">
    <property type="component" value="Unassembled WGS sequence"/>
</dbReference>
<dbReference type="PROSITE" id="PS50885">
    <property type="entry name" value="HAMP"/>
    <property type="match status" value="1"/>
</dbReference>
<dbReference type="InterPro" id="IPR036890">
    <property type="entry name" value="HATPase_C_sf"/>
</dbReference>
<dbReference type="InterPro" id="IPR003661">
    <property type="entry name" value="HisK_dim/P_dom"/>
</dbReference>
<evidence type="ECO:0000256" key="6">
    <source>
        <dbReference type="ARBA" id="ARBA00022679"/>
    </source>
</evidence>
<evidence type="ECO:0000256" key="1">
    <source>
        <dbReference type="ARBA" id="ARBA00000085"/>
    </source>
</evidence>
<evidence type="ECO:0000259" key="13">
    <source>
        <dbReference type="PROSITE" id="PS50109"/>
    </source>
</evidence>
<dbReference type="OrthoDB" id="9786919at2"/>
<dbReference type="EMBL" id="JACHYA010000004">
    <property type="protein sequence ID" value="MBB3171615.1"/>
    <property type="molecule type" value="Genomic_DNA"/>
</dbReference>
<dbReference type="InterPro" id="IPR003660">
    <property type="entry name" value="HAMP_dom"/>
</dbReference>
<dbReference type="GO" id="GO:0005524">
    <property type="term" value="F:ATP binding"/>
    <property type="evidence" value="ECO:0007669"/>
    <property type="project" value="UniProtKB-KW"/>
</dbReference>
<keyword evidence="4" id="KW-1003">Cell membrane</keyword>